<dbReference type="PANTHER" id="PTHR40048:SF1">
    <property type="entry name" value="RHAMNOSYL O-METHYLTRANSFERASE"/>
    <property type="match status" value="1"/>
</dbReference>
<dbReference type="GO" id="GO:0008168">
    <property type="term" value="F:methyltransferase activity"/>
    <property type="evidence" value="ECO:0007669"/>
    <property type="project" value="UniProtKB-KW"/>
</dbReference>
<evidence type="ECO:0000256" key="2">
    <source>
        <dbReference type="ARBA" id="ARBA00022679"/>
    </source>
</evidence>
<keyword evidence="2" id="KW-0808">Transferase</keyword>
<dbReference type="Gene3D" id="3.40.50.150">
    <property type="entry name" value="Vaccinia Virus protein VP39"/>
    <property type="match status" value="1"/>
</dbReference>
<evidence type="ECO:0008006" key="5">
    <source>
        <dbReference type="Google" id="ProtNLM"/>
    </source>
</evidence>
<comment type="caution">
    <text evidence="3">The sequence shown here is derived from an EMBL/GenBank/DDBJ whole genome shotgun (WGS) entry which is preliminary data.</text>
</comment>
<dbReference type="GO" id="GO:0032259">
    <property type="term" value="P:methylation"/>
    <property type="evidence" value="ECO:0007669"/>
    <property type="project" value="UniProtKB-KW"/>
</dbReference>
<dbReference type="InterPro" id="IPR007072">
    <property type="entry name" value="RNMT_CmcI"/>
</dbReference>
<dbReference type="AlphaFoldDB" id="A0A835XNV1"/>
<protein>
    <recommendedName>
        <fullName evidence="5">Rhamnosyl O-methyltransferase</fullName>
    </recommendedName>
</protein>
<keyword evidence="4" id="KW-1185">Reference proteome</keyword>
<gene>
    <name evidence="3" type="ORF">HYH03_014601</name>
</gene>
<proteinExistence type="predicted"/>
<dbReference type="EMBL" id="JAEHOE010000107">
    <property type="protein sequence ID" value="KAG2486802.1"/>
    <property type="molecule type" value="Genomic_DNA"/>
</dbReference>
<evidence type="ECO:0000313" key="4">
    <source>
        <dbReference type="Proteomes" id="UP000612055"/>
    </source>
</evidence>
<organism evidence="3 4">
    <name type="scientific">Edaphochlamys debaryana</name>
    <dbReference type="NCBI Taxonomy" id="47281"/>
    <lineage>
        <taxon>Eukaryota</taxon>
        <taxon>Viridiplantae</taxon>
        <taxon>Chlorophyta</taxon>
        <taxon>core chlorophytes</taxon>
        <taxon>Chlorophyceae</taxon>
        <taxon>CS clade</taxon>
        <taxon>Chlamydomonadales</taxon>
        <taxon>Chlamydomonadales incertae sedis</taxon>
        <taxon>Edaphochlamys</taxon>
    </lineage>
</organism>
<dbReference type="GO" id="GO:0008610">
    <property type="term" value="P:lipid biosynthetic process"/>
    <property type="evidence" value="ECO:0007669"/>
    <property type="project" value="InterPro"/>
</dbReference>
<dbReference type="InterPro" id="IPR029063">
    <property type="entry name" value="SAM-dependent_MTases_sf"/>
</dbReference>
<sequence length="294" mass="32849">MLFLQHQQQQAIAEMAKLLAQQVAQVPGPKSNAISSRAAAEPGVWPYDPNSSFKDGEQIISLNNGHQMRIDDILYGYDTLFETRHLFSVGSWLGVQCQQDPSDATVIQQIVWDVKPRVIVDIGTNVGGSALFFAHIMSAYAEPGQAIVLTVDPKMFTDNWDAAAKNLCPKCTFAGDSPLWKKYVQFHQGLSLDKATLEAIEAAIAKYGGPVLVSADGDHNYETVLNECRALHKYVTKGSYLIVQDTKLDRLFKKPQSRAAARQFVQENDMFVVDKSREWPMYSHHTDGYLLRVK</sequence>
<name>A0A835XNV1_9CHLO</name>
<accession>A0A835XNV1</accession>
<dbReference type="OrthoDB" id="186626at2759"/>
<dbReference type="SUPFAM" id="SSF53335">
    <property type="entry name" value="S-adenosyl-L-methionine-dependent methyltransferases"/>
    <property type="match status" value="1"/>
</dbReference>
<dbReference type="PANTHER" id="PTHR40048">
    <property type="entry name" value="RHAMNOSYL O-METHYLTRANSFERASE"/>
    <property type="match status" value="1"/>
</dbReference>
<dbReference type="Proteomes" id="UP000612055">
    <property type="component" value="Unassembled WGS sequence"/>
</dbReference>
<keyword evidence="1" id="KW-0489">Methyltransferase</keyword>
<dbReference type="Pfam" id="PF04989">
    <property type="entry name" value="RMNT_CmcI"/>
    <property type="match status" value="1"/>
</dbReference>
<evidence type="ECO:0000313" key="3">
    <source>
        <dbReference type="EMBL" id="KAG2486802.1"/>
    </source>
</evidence>
<reference evidence="3" key="1">
    <citation type="journal article" date="2020" name="bioRxiv">
        <title>Comparative genomics of Chlamydomonas.</title>
        <authorList>
            <person name="Craig R.J."/>
            <person name="Hasan A.R."/>
            <person name="Ness R.W."/>
            <person name="Keightley P.D."/>
        </authorList>
    </citation>
    <scope>NUCLEOTIDE SEQUENCE</scope>
    <source>
        <strain evidence="3">CCAP 11/70</strain>
    </source>
</reference>
<dbReference type="GO" id="GO:0005886">
    <property type="term" value="C:plasma membrane"/>
    <property type="evidence" value="ECO:0007669"/>
    <property type="project" value="TreeGrafter"/>
</dbReference>
<evidence type="ECO:0000256" key="1">
    <source>
        <dbReference type="ARBA" id="ARBA00022603"/>
    </source>
</evidence>